<evidence type="ECO:0000313" key="1">
    <source>
        <dbReference type="EMBL" id="AFZ20604.1"/>
    </source>
</evidence>
<dbReference type="RefSeq" id="WP_015184739.1">
    <property type="nucleotide sequence ID" value="NC_019738.1"/>
</dbReference>
<evidence type="ECO:0000313" key="2">
    <source>
        <dbReference type="Proteomes" id="UP000010471"/>
    </source>
</evidence>
<proteinExistence type="predicted"/>
<name>K9WLG5_9CYAN</name>
<dbReference type="EMBL" id="CP003630">
    <property type="protein sequence ID" value="AFZ20604.1"/>
    <property type="molecule type" value="Genomic_DNA"/>
</dbReference>
<dbReference type="OrthoDB" id="468396at2"/>
<sequence>MNRPKILRPGESYTFAKYFELAYDIGDILADLDCRFDRTLLNLPKTDQVIPELKDVRSITRYYPKERLPLPPPNAIAT</sequence>
<dbReference type="AlphaFoldDB" id="K9WLG5"/>
<keyword evidence="2" id="KW-1185">Reference proteome</keyword>
<dbReference type="Proteomes" id="UP000010471">
    <property type="component" value="Chromosome"/>
</dbReference>
<dbReference type="KEGG" id="mic:Mic7113_4943"/>
<dbReference type="STRING" id="1173027.Mic7113_4943"/>
<dbReference type="HOGENOM" id="CLU_2618076_0_0_3"/>
<reference evidence="1 2" key="1">
    <citation type="submission" date="2012-06" db="EMBL/GenBank/DDBJ databases">
        <title>Finished chromosome of genome of Microcoleus sp. PCC 7113.</title>
        <authorList>
            <consortium name="US DOE Joint Genome Institute"/>
            <person name="Gugger M."/>
            <person name="Coursin T."/>
            <person name="Rippka R."/>
            <person name="Tandeau De Marsac N."/>
            <person name="Huntemann M."/>
            <person name="Wei C.-L."/>
            <person name="Han J."/>
            <person name="Detter J.C."/>
            <person name="Han C."/>
            <person name="Tapia R."/>
            <person name="Chen A."/>
            <person name="Kyrpides N."/>
            <person name="Mavromatis K."/>
            <person name="Markowitz V."/>
            <person name="Szeto E."/>
            <person name="Ivanova N."/>
            <person name="Pagani I."/>
            <person name="Pati A."/>
            <person name="Goodwin L."/>
            <person name="Nordberg H.P."/>
            <person name="Cantor M.N."/>
            <person name="Hua S.X."/>
            <person name="Woyke T."/>
            <person name="Kerfeld C.A."/>
        </authorList>
    </citation>
    <scope>NUCLEOTIDE SEQUENCE [LARGE SCALE GENOMIC DNA]</scope>
    <source>
        <strain evidence="1 2">PCC 7113</strain>
    </source>
</reference>
<gene>
    <name evidence="1" type="ORF">Mic7113_4943</name>
</gene>
<organism evidence="1 2">
    <name type="scientific">Allocoleopsis franciscana PCC 7113</name>
    <dbReference type="NCBI Taxonomy" id="1173027"/>
    <lineage>
        <taxon>Bacteria</taxon>
        <taxon>Bacillati</taxon>
        <taxon>Cyanobacteriota</taxon>
        <taxon>Cyanophyceae</taxon>
        <taxon>Coleofasciculales</taxon>
        <taxon>Coleofasciculaceae</taxon>
        <taxon>Allocoleopsis</taxon>
        <taxon>Allocoleopsis franciscana</taxon>
    </lineage>
</organism>
<protein>
    <submittedName>
        <fullName evidence="1">Uncharacterized protein</fullName>
    </submittedName>
</protein>
<accession>K9WLG5</accession>